<evidence type="ECO:0000313" key="1">
    <source>
        <dbReference type="EMBL" id="EFD94501.1"/>
    </source>
</evidence>
<sequence>MKNRQQRKKSDSLGPVYKDMLTITPTAFGDTAGGSARNYIIDTGDEVAIGADTHFETLETDGQIKKIAGSMITFFLREMKEQYGGLPGTVGELVEAKAARSVLLPMLVSLKVDVVLHHKGRMCLRDYISCPPLGERVQEIRIVKEKVFASYAAVRQEQTRIPYVTAAIAVREEGWRVVIGARPGVAVVAAGAGTELTEKGIDVRENAAHLAAEETEFGDDALCTAAERRQMTAAIVRVLIKQAWQGYNKL</sequence>
<name>D3LTG2_9FIRM</name>
<dbReference type="InterPro" id="IPR036683">
    <property type="entry name" value="CO_DH_flav_C_dom_sf"/>
</dbReference>
<dbReference type="SUPFAM" id="SSF55447">
    <property type="entry name" value="CO dehydrogenase flavoprotein C-terminal domain-like"/>
    <property type="match status" value="1"/>
</dbReference>
<dbReference type="STRING" id="699218.HMPREF0889_0562"/>
<proteinExistence type="predicted"/>
<dbReference type="EMBL" id="ADGP01000009">
    <property type="protein sequence ID" value="EFD94501.1"/>
    <property type="molecule type" value="Genomic_DNA"/>
</dbReference>
<dbReference type="RefSeq" id="WP_009369525.1">
    <property type="nucleotide sequence ID" value="NZ_ADGP01000009.1"/>
</dbReference>
<reference evidence="2" key="1">
    <citation type="submission" date="2009-12" db="EMBL/GenBank/DDBJ databases">
        <title>Sequence of Clostridiales genomosp. BVAB3 str. UPII9-5.</title>
        <authorList>
            <person name="Madupu R."/>
            <person name="Durkin A.S."/>
            <person name="Torralba M."/>
            <person name="Methe B."/>
            <person name="Sutton G.G."/>
            <person name="Strausberg R.L."/>
            <person name="Nelson K.E."/>
        </authorList>
    </citation>
    <scope>NUCLEOTIDE SEQUENCE [LARGE SCALE GENOMIC DNA]</scope>
    <source>
        <strain evidence="2">28L</strain>
    </source>
</reference>
<dbReference type="OrthoDB" id="9803647at2"/>
<comment type="caution">
    <text evidence="1">The sequence shown here is derived from an EMBL/GenBank/DDBJ whole genome shotgun (WGS) entry which is preliminary data.</text>
</comment>
<gene>
    <name evidence="1" type="ORF">HMPREF0889_0562</name>
</gene>
<dbReference type="eggNOG" id="COG1319">
    <property type="taxonomic scope" value="Bacteria"/>
</dbReference>
<protein>
    <recommendedName>
        <fullName evidence="3">FAD binding domain in molybdopterin dehydrogenase</fullName>
    </recommendedName>
</protein>
<organism evidence="1 2">
    <name type="scientific">Megasphaera lornae</name>
    <dbReference type="NCBI Taxonomy" id="1000568"/>
    <lineage>
        <taxon>Bacteria</taxon>
        <taxon>Bacillati</taxon>
        <taxon>Bacillota</taxon>
        <taxon>Negativicutes</taxon>
        <taxon>Veillonellales</taxon>
        <taxon>Veillonellaceae</taxon>
        <taxon>Megasphaera</taxon>
    </lineage>
</organism>
<dbReference type="Gene3D" id="3.30.390.50">
    <property type="entry name" value="CO dehydrogenase flavoprotein, C-terminal domain"/>
    <property type="match status" value="1"/>
</dbReference>
<accession>D3LTG2</accession>
<dbReference type="Proteomes" id="UP000003242">
    <property type="component" value="Unassembled WGS sequence"/>
</dbReference>
<evidence type="ECO:0008006" key="3">
    <source>
        <dbReference type="Google" id="ProtNLM"/>
    </source>
</evidence>
<dbReference type="AlphaFoldDB" id="D3LTG2"/>
<evidence type="ECO:0000313" key="2">
    <source>
        <dbReference type="Proteomes" id="UP000003242"/>
    </source>
</evidence>